<dbReference type="AlphaFoldDB" id="A0A9P8BR51"/>
<comment type="caution">
    <text evidence="7">The sequence shown here is derived from an EMBL/GenBank/DDBJ whole genome shotgun (WGS) entry which is preliminary data.</text>
</comment>
<dbReference type="PROSITE" id="PS00518">
    <property type="entry name" value="ZF_RING_1"/>
    <property type="match status" value="1"/>
</dbReference>
<evidence type="ECO:0000313" key="7">
    <source>
        <dbReference type="EMBL" id="KAG9062562.1"/>
    </source>
</evidence>
<dbReference type="InterPro" id="IPR017907">
    <property type="entry name" value="Znf_RING_CS"/>
</dbReference>
<accession>A0A9P8BR51</accession>
<proteinExistence type="predicted"/>
<dbReference type="Proteomes" id="UP000707451">
    <property type="component" value="Unassembled WGS sequence"/>
</dbReference>
<name>A0A9P8BR51_9FUNG</name>
<dbReference type="InterPro" id="IPR013083">
    <property type="entry name" value="Znf_RING/FYVE/PHD"/>
</dbReference>
<feature type="region of interest" description="Disordered" evidence="5">
    <location>
        <begin position="1"/>
        <end position="27"/>
    </location>
</feature>
<feature type="compositionally biased region" description="Basic residues" evidence="5">
    <location>
        <begin position="197"/>
        <end position="215"/>
    </location>
</feature>
<feature type="domain" description="RING-type" evidence="6">
    <location>
        <begin position="33"/>
        <end position="72"/>
    </location>
</feature>
<dbReference type="SUPFAM" id="SSF57850">
    <property type="entry name" value="RING/U-box"/>
    <property type="match status" value="1"/>
</dbReference>
<dbReference type="OrthoDB" id="21204at2759"/>
<feature type="compositionally biased region" description="Polar residues" evidence="5">
    <location>
        <begin position="249"/>
        <end position="261"/>
    </location>
</feature>
<evidence type="ECO:0000256" key="1">
    <source>
        <dbReference type="ARBA" id="ARBA00022723"/>
    </source>
</evidence>
<keyword evidence="2 4" id="KW-0863">Zinc-finger</keyword>
<dbReference type="Pfam" id="PF00097">
    <property type="entry name" value="zf-C3HC4"/>
    <property type="match status" value="1"/>
</dbReference>
<dbReference type="PANTHER" id="PTHR12109">
    <property type="entry name" value="RING FINGER PROTEIN 141-RELATED"/>
    <property type="match status" value="1"/>
</dbReference>
<dbReference type="Gene3D" id="3.30.40.10">
    <property type="entry name" value="Zinc/RING finger domain, C3HC4 (zinc finger)"/>
    <property type="match status" value="1"/>
</dbReference>
<evidence type="ECO:0000256" key="4">
    <source>
        <dbReference type="PROSITE-ProRule" id="PRU00175"/>
    </source>
</evidence>
<feature type="region of interest" description="Disordered" evidence="5">
    <location>
        <begin position="242"/>
        <end position="272"/>
    </location>
</feature>
<sequence length="441" mass="48337">MSDNKTQNLNNTTKGDEDDRDDKEDTSNTDPICAICLASYTGRVYLSPCMHSFCASCLSAWVDVSVLCPLCKSKPDQIHWGVDTALGVLNTITVTSSSPFYANGPDRWRDRRKATTTGGLTWREALRNVAVQARKDEEEQGQLDLASTEADLQEGDAALDDTSVSTTGGASEGEGEDGCESDQERHDQRLVGTSGGSKKRSRSHSRSRSRSRSRSKSTTPIDSYPYDSDALFSSSHPNLFSGGRLVQGHGSTDEATPTTAEGDNGGTAAAGRTASRQEVYALGLEPTPEQDFAFADEIRPIDVAFLTPFLQQDLAVLTNSGDRPVDPIIVDLIISLFVAHGSKASLALFSRGGGGQTHKRRALEDKDKQPPEWNFVEMEVAQWIALRPSKESWSEVDMARLFVREMRRVVKKRWTVKRWNNSVLYQPMPPLSPLTLPSSTS</sequence>
<reference evidence="7" key="1">
    <citation type="submission" date="2021-06" db="EMBL/GenBank/DDBJ databases">
        <title>Genome Sequence of Mortierella hyaline Strain SCG-10, a Cold-Adapted, Nitrate-Reducing Fungus Isolated from Soil in Minnesota, USA.</title>
        <authorList>
            <person name="Aldossari N."/>
        </authorList>
    </citation>
    <scope>NUCLEOTIDE SEQUENCE</scope>
    <source>
        <strain evidence="7">SCG-10</strain>
    </source>
</reference>
<feature type="region of interest" description="Disordered" evidence="5">
    <location>
        <begin position="154"/>
        <end position="229"/>
    </location>
</feature>
<dbReference type="GO" id="GO:0008270">
    <property type="term" value="F:zinc ion binding"/>
    <property type="evidence" value="ECO:0007669"/>
    <property type="project" value="UniProtKB-KW"/>
</dbReference>
<dbReference type="InterPro" id="IPR001841">
    <property type="entry name" value="Znf_RING"/>
</dbReference>
<evidence type="ECO:0000259" key="6">
    <source>
        <dbReference type="PROSITE" id="PS50089"/>
    </source>
</evidence>
<keyword evidence="3" id="KW-0862">Zinc</keyword>
<gene>
    <name evidence="7" type="ORF">KI688_005477</name>
</gene>
<keyword evidence="1" id="KW-0479">Metal-binding</keyword>
<dbReference type="EMBL" id="JAHRHY010000019">
    <property type="protein sequence ID" value="KAG9062562.1"/>
    <property type="molecule type" value="Genomic_DNA"/>
</dbReference>
<dbReference type="SMART" id="SM00184">
    <property type="entry name" value="RING"/>
    <property type="match status" value="1"/>
</dbReference>
<dbReference type="InterPro" id="IPR047126">
    <property type="entry name" value="RNF141-like"/>
</dbReference>
<dbReference type="InterPro" id="IPR018957">
    <property type="entry name" value="Znf_C3HC4_RING-type"/>
</dbReference>
<evidence type="ECO:0000256" key="2">
    <source>
        <dbReference type="ARBA" id="ARBA00022771"/>
    </source>
</evidence>
<evidence type="ECO:0000313" key="8">
    <source>
        <dbReference type="Proteomes" id="UP000707451"/>
    </source>
</evidence>
<dbReference type="PROSITE" id="PS50089">
    <property type="entry name" value="ZF_RING_2"/>
    <property type="match status" value="1"/>
</dbReference>
<organism evidence="7 8">
    <name type="scientific">Linnemannia hyalina</name>
    <dbReference type="NCBI Taxonomy" id="64524"/>
    <lineage>
        <taxon>Eukaryota</taxon>
        <taxon>Fungi</taxon>
        <taxon>Fungi incertae sedis</taxon>
        <taxon>Mucoromycota</taxon>
        <taxon>Mortierellomycotina</taxon>
        <taxon>Mortierellomycetes</taxon>
        <taxon>Mortierellales</taxon>
        <taxon>Mortierellaceae</taxon>
        <taxon>Linnemannia</taxon>
    </lineage>
</organism>
<evidence type="ECO:0000256" key="3">
    <source>
        <dbReference type="ARBA" id="ARBA00022833"/>
    </source>
</evidence>
<feature type="compositionally biased region" description="Polar residues" evidence="5">
    <location>
        <begin position="1"/>
        <end position="10"/>
    </location>
</feature>
<keyword evidence="8" id="KW-1185">Reference proteome</keyword>
<protein>
    <recommendedName>
        <fullName evidence="6">RING-type domain-containing protein</fullName>
    </recommendedName>
</protein>
<evidence type="ECO:0000256" key="5">
    <source>
        <dbReference type="SAM" id="MobiDB-lite"/>
    </source>
</evidence>